<feature type="transmembrane region" description="Helical" evidence="1">
    <location>
        <begin position="311"/>
        <end position="328"/>
    </location>
</feature>
<feature type="transmembrane region" description="Helical" evidence="1">
    <location>
        <begin position="334"/>
        <end position="351"/>
    </location>
</feature>
<reference evidence="3" key="1">
    <citation type="submission" date="2025-08" db="UniProtKB">
        <authorList>
            <consortium name="RefSeq"/>
        </authorList>
    </citation>
    <scope>IDENTIFICATION</scope>
</reference>
<dbReference type="PANTHER" id="PTHR34809">
    <property type="entry name" value="MALTOSE EXCESS PROTEIN 1, CHLOROPLASTIC-RELATED"/>
    <property type="match status" value="1"/>
</dbReference>
<feature type="transmembrane region" description="Helical" evidence="1">
    <location>
        <begin position="210"/>
        <end position="232"/>
    </location>
</feature>
<feature type="transmembrane region" description="Helical" evidence="1">
    <location>
        <begin position="154"/>
        <end position="175"/>
    </location>
</feature>
<dbReference type="Proteomes" id="UP001515500">
    <property type="component" value="Chromosome 11"/>
</dbReference>
<dbReference type="InterPro" id="IPR034628">
    <property type="entry name" value="MEX1/MEX1-like"/>
</dbReference>
<feature type="transmembrane region" description="Helical" evidence="1">
    <location>
        <begin position="244"/>
        <end position="266"/>
    </location>
</feature>
<feature type="transmembrane region" description="Helical" evidence="1">
    <location>
        <begin position="278"/>
        <end position="299"/>
    </location>
</feature>
<feature type="transmembrane region" description="Helical" evidence="1">
    <location>
        <begin position="97"/>
        <end position="121"/>
    </location>
</feature>
<dbReference type="GO" id="GO:0005363">
    <property type="term" value="F:maltose transmembrane transporter activity"/>
    <property type="evidence" value="ECO:0007669"/>
    <property type="project" value="TreeGrafter"/>
</dbReference>
<keyword evidence="2" id="KW-1185">Reference proteome</keyword>
<feature type="transmembrane region" description="Helical" evidence="1">
    <location>
        <begin position="128"/>
        <end position="148"/>
    </location>
</feature>
<dbReference type="GO" id="GO:0009941">
    <property type="term" value="C:chloroplast envelope"/>
    <property type="evidence" value="ECO:0007669"/>
    <property type="project" value="TreeGrafter"/>
</dbReference>
<dbReference type="AlphaFoldDB" id="A0AB40C5F8"/>
<organism evidence="2 3">
    <name type="scientific">Dioscorea cayennensis subsp. rotundata</name>
    <name type="common">White Guinea yam</name>
    <name type="synonym">Dioscorea rotundata</name>
    <dbReference type="NCBI Taxonomy" id="55577"/>
    <lineage>
        <taxon>Eukaryota</taxon>
        <taxon>Viridiplantae</taxon>
        <taxon>Streptophyta</taxon>
        <taxon>Embryophyta</taxon>
        <taxon>Tracheophyta</taxon>
        <taxon>Spermatophyta</taxon>
        <taxon>Magnoliopsida</taxon>
        <taxon>Liliopsida</taxon>
        <taxon>Dioscoreales</taxon>
        <taxon>Dioscoreaceae</taxon>
        <taxon>Dioscorea</taxon>
    </lineage>
</organism>
<evidence type="ECO:0000256" key="1">
    <source>
        <dbReference type="SAM" id="Phobius"/>
    </source>
</evidence>
<keyword evidence="1" id="KW-0812">Transmembrane</keyword>
<gene>
    <name evidence="3" type="primary">LOC120271483</name>
</gene>
<name>A0AB40C5F8_DIOCR</name>
<feature type="transmembrane region" description="Helical" evidence="1">
    <location>
        <begin position="182"/>
        <end position="204"/>
    </location>
</feature>
<dbReference type="GeneID" id="120271483"/>
<proteinExistence type="predicted"/>
<sequence length="373" mass="41298">MPFSLALPHLPLSPLPIPIKSLISHKSLALRNRHRLLTPASAAAASNSPSAPHRPEFSHWDTMTSKLAGASNIPFLLIQLPQIILNSQNLLAGNASALFAIPWLGMLTGLLGNLTLLSYFVKKKEVEAAVVQTLGVVSIYIVIAQLAMAGAVPLPQFTVISVVVAAGLFLNFLYYFGRLSDLFWFAWEDFVTIGGLSVLPQVMWSTFVPVIPNSVLPGTISCSVAVVAVTMARFRKLPEKGVKFIQSISGWTATFLFMWMPIAQMWTNYLNPDNIKGVSALTMLLGMIGNGLMIPRALFIRDLMWFTGSSWASFLYGWGNLLFMYCFSSVNRELFWLATVSLYTWLGLTFWRDSIAYGHISPIQSMRELISRT</sequence>
<evidence type="ECO:0000313" key="3">
    <source>
        <dbReference type="RefSeq" id="XP_039134097.1"/>
    </source>
</evidence>
<keyword evidence="1" id="KW-0472">Membrane</keyword>
<dbReference type="RefSeq" id="XP_039134097.1">
    <property type="nucleotide sequence ID" value="XM_039278163.1"/>
</dbReference>
<accession>A0AB40C5F8</accession>
<evidence type="ECO:0000313" key="2">
    <source>
        <dbReference type="Proteomes" id="UP001515500"/>
    </source>
</evidence>
<protein>
    <submittedName>
        <fullName evidence="3">Maltose excess protein 1-like, chloroplastic isoform X1</fullName>
    </submittedName>
</protein>
<dbReference type="PANTHER" id="PTHR34809:SF1">
    <property type="entry name" value="MALTOSE EXCESS PROTEIN 1, CHLOROPLASTIC-RELATED"/>
    <property type="match status" value="1"/>
</dbReference>
<keyword evidence="1" id="KW-1133">Transmembrane helix</keyword>